<proteinExistence type="predicted"/>
<accession>A0ABY8A364</accession>
<keyword evidence="2" id="KW-1185">Reference proteome</keyword>
<evidence type="ECO:0008006" key="3">
    <source>
        <dbReference type="Google" id="ProtNLM"/>
    </source>
</evidence>
<evidence type="ECO:0000313" key="2">
    <source>
        <dbReference type="Proteomes" id="UP001218629"/>
    </source>
</evidence>
<gene>
    <name evidence="1" type="ORF">MOV08_05160</name>
</gene>
<reference evidence="1 2" key="1">
    <citation type="submission" date="2022-03" db="EMBL/GenBank/DDBJ databases">
        <title>Streptomyces yunnanensis P86,complete genome.</title>
        <authorList>
            <person name="Chen S."/>
            <person name="Zhang Q."/>
        </authorList>
    </citation>
    <scope>NUCLEOTIDE SEQUENCE [LARGE SCALE GENOMIC DNA]</scope>
    <source>
        <strain evidence="1 2">P86</strain>
    </source>
</reference>
<dbReference type="EMBL" id="CP095749">
    <property type="protein sequence ID" value="WEB38751.1"/>
    <property type="molecule type" value="Genomic_DNA"/>
</dbReference>
<dbReference type="RefSeq" id="WP_275306512.1">
    <property type="nucleotide sequence ID" value="NZ_CP095749.1"/>
</dbReference>
<protein>
    <recommendedName>
        <fullName evidence="3">Recombinase</fullName>
    </recommendedName>
</protein>
<dbReference type="Proteomes" id="UP001218629">
    <property type="component" value="Chromosome"/>
</dbReference>
<evidence type="ECO:0000313" key="1">
    <source>
        <dbReference type="EMBL" id="WEB38751.1"/>
    </source>
</evidence>
<sequence length="177" mass="20569">MSNEHVDLSMFPQPERGEKLPSGHVLKRLHQAGYNWSQLARIYTQINGEKVTQQGVQWKAASIGYKPHLGSKERVRMIPYTIRREPGHDHGNSALHQRLRDHLTERAGEDLPVRRGALLMNWRGRLQDQVMVYDWEKGWKLTPRTEQDEDLVIRWPEGVAKPDPADLDLFRLPPKLT</sequence>
<name>A0ABY8A364_9ACTN</name>
<organism evidence="1 2">
    <name type="scientific">Streptomyces yunnanensis</name>
    <dbReference type="NCBI Taxonomy" id="156453"/>
    <lineage>
        <taxon>Bacteria</taxon>
        <taxon>Bacillati</taxon>
        <taxon>Actinomycetota</taxon>
        <taxon>Actinomycetes</taxon>
        <taxon>Kitasatosporales</taxon>
        <taxon>Streptomycetaceae</taxon>
        <taxon>Streptomyces</taxon>
    </lineage>
</organism>